<dbReference type="AlphaFoldDB" id="A0A5N5Q6G5"/>
<dbReference type="Pfam" id="PF13358">
    <property type="entry name" value="DDE_3"/>
    <property type="match status" value="1"/>
</dbReference>
<sequence>MVRNHKKELSEGLRGYILALWEEGYTYRDIAHRAHVSLTAAYNTVARAKKYHTLSSLPRSGRPCALPARKHGIIIQTLRTHRFEPYSMIAKRIGTVTARQVRSVAYKARYRRRVPRRKPFIDREKAIKRLNWAQANRFRDWNTIVWTDESKIESGQAQSHLLVTRRPGEADLTKCIVPSFRSTRKSIMVWGCISHGYKGPIILLKPEPPTTTSTGRKKGGGISSKGYAEQVLSGPLREFLSYMEKEKGLPMLVVEDGAPPHRGKTAQKTRELYGIKQLPHPPNSPDLNPIEQIWILLKKRVASTLGFRSTAEEIWKATQVAWESITIDEINMHTGKMNDRVTAVAAAKGLHTKF</sequence>
<dbReference type="Gene3D" id="1.10.10.10">
    <property type="entry name" value="Winged helix-like DNA-binding domain superfamily/Winged helix DNA-binding domain"/>
    <property type="match status" value="1"/>
</dbReference>
<proteinExistence type="predicted"/>
<gene>
    <name evidence="3" type="ORF">CTheo_9107</name>
</gene>
<keyword evidence="4" id="KW-1185">Reference proteome</keyword>
<dbReference type="PANTHER" id="PTHR46068:SF1">
    <property type="entry name" value="TRANSPOSASE IS30-LIKE HTH DOMAIN-CONTAINING PROTEIN"/>
    <property type="match status" value="1"/>
</dbReference>
<organism evidence="3 4">
    <name type="scientific">Ceratobasidium theobromae</name>
    <dbReference type="NCBI Taxonomy" id="1582974"/>
    <lineage>
        <taxon>Eukaryota</taxon>
        <taxon>Fungi</taxon>
        <taxon>Dikarya</taxon>
        <taxon>Basidiomycota</taxon>
        <taxon>Agaricomycotina</taxon>
        <taxon>Agaricomycetes</taxon>
        <taxon>Cantharellales</taxon>
        <taxon>Ceratobasidiaceae</taxon>
        <taxon>Ceratobasidium</taxon>
    </lineage>
</organism>
<evidence type="ECO:0000256" key="1">
    <source>
        <dbReference type="SAM" id="MobiDB-lite"/>
    </source>
</evidence>
<evidence type="ECO:0000313" key="3">
    <source>
        <dbReference type="EMBL" id="KAB5587455.1"/>
    </source>
</evidence>
<dbReference type="InterPro" id="IPR009057">
    <property type="entry name" value="Homeodomain-like_sf"/>
</dbReference>
<dbReference type="Proteomes" id="UP000383932">
    <property type="component" value="Unassembled WGS sequence"/>
</dbReference>
<dbReference type="InterPro" id="IPR038717">
    <property type="entry name" value="Tc1-like_DDE_dom"/>
</dbReference>
<accession>A0A5N5Q6G5</accession>
<evidence type="ECO:0000313" key="4">
    <source>
        <dbReference type="Proteomes" id="UP000383932"/>
    </source>
</evidence>
<dbReference type="InterPro" id="IPR036388">
    <property type="entry name" value="WH-like_DNA-bd_sf"/>
</dbReference>
<reference evidence="3 4" key="1">
    <citation type="journal article" date="2019" name="Fungal Biol. Biotechnol.">
        <title>Draft genome sequence of fastidious pathogen Ceratobasidium theobromae, which causes vascular-streak dieback in Theobroma cacao.</title>
        <authorList>
            <person name="Ali S.S."/>
            <person name="Asman A."/>
            <person name="Shao J."/>
            <person name="Firmansyah A.P."/>
            <person name="Susilo A.W."/>
            <person name="Rosmana A."/>
            <person name="McMahon P."/>
            <person name="Junaid M."/>
            <person name="Guest D."/>
            <person name="Kheng T.Y."/>
            <person name="Meinhardt L.W."/>
            <person name="Bailey B.A."/>
        </authorList>
    </citation>
    <scope>NUCLEOTIDE SEQUENCE [LARGE SCALE GENOMIC DNA]</scope>
    <source>
        <strain evidence="3 4">CT2</strain>
    </source>
</reference>
<feature type="region of interest" description="Disordered" evidence="1">
    <location>
        <begin position="204"/>
        <end position="226"/>
    </location>
</feature>
<dbReference type="PANTHER" id="PTHR46068">
    <property type="entry name" value="PROTEIN CBG27172"/>
    <property type="match status" value="1"/>
</dbReference>
<name>A0A5N5Q6G5_9AGAM</name>
<dbReference type="SUPFAM" id="SSF46689">
    <property type="entry name" value="Homeodomain-like"/>
    <property type="match status" value="1"/>
</dbReference>
<dbReference type="EMBL" id="SSOP01001082">
    <property type="protein sequence ID" value="KAB5587455.1"/>
    <property type="molecule type" value="Genomic_DNA"/>
</dbReference>
<evidence type="ECO:0000259" key="2">
    <source>
        <dbReference type="Pfam" id="PF13358"/>
    </source>
</evidence>
<comment type="caution">
    <text evidence="3">The sequence shown here is derived from an EMBL/GenBank/DDBJ whole genome shotgun (WGS) entry which is preliminary data.</text>
</comment>
<feature type="domain" description="Tc1-like transposase DDE" evidence="2">
    <location>
        <begin position="236"/>
        <end position="305"/>
    </location>
</feature>
<protein>
    <recommendedName>
        <fullName evidence="2">Tc1-like transposase DDE domain-containing protein</fullName>
    </recommendedName>
</protein>
<dbReference type="Gene3D" id="3.30.420.10">
    <property type="entry name" value="Ribonuclease H-like superfamily/Ribonuclease H"/>
    <property type="match status" value="1"/>
</dbReference>
<dbReference type="OrthoDB" id="2417635at2759"/>
<dbReference type="GO" id="GO:0003676">
    <property type="term" value="F:nucleic acid binding"/>
    <property type="evidence" value="ECO:0007669"/>
    <property type="project" value="InterPro"/>
</dbReference>
<dbReference type="InterPro" id="IPR036397">
    <property type="entry name" value="RNaseH_sf"/>
</dbReference>